<evidence type="ECO:0000313" key="4">
    <source>
        <dbReference type="EMBL" id="TCZ59856.1"/>
    </source>
</evidence>
<keyword evidence="2" id="KW-0479">Metal-binding</keyword>
<dbReference type="SUPFAM" id="SSF56529">
    <property type="entry name" value="FAH"/>
    <property type="match status" value="1"/>
</dbReference>
<evidence type="ECO:0000259" key="3">
    <source>
        <dbReference type="Pfam" id="PF01557"/>
    </source>
</evidence>
<comment type="similarity">
    <text evidence="1">Belongs to the FAH family.</text>
</comment>
<proteinExistence type="inferred from homology"/>
<protein>
    <submittedName>
        <fullName evidence="4">Fumarylacetoacetate hydrolase</fullName>
    </submittedName>
</protein>
<dbReference type="GO" id="GO:0016787">
    <property type="term" value="F:hydrolase activity"/>
    <property type="evidence" value="ECO:0007669"/>
    <property type="project" value="UniProtKB-KW"/>
</dbReference>
<dbReference type="OrthoDB" id="9779415at2"/>
<evidence type="ECO:0000313" key="5">
    <source>
        <dbReference type="Proteomes" id="UP000295023"/>
    </source>
</evidence>
<dbReference type="RefSeq" id="WP_132290627.1">
    <property type="nucleotide sequence ID" value="NZ_SKBM01000013.1"/>
</dbReference>
<comment type="caution">
    <text evidence="4">The sequence shown here is derived from an EMBL/GenBank/DDBJ whole genome shotgun (WGS) entry which is preliminary data.</text>
</comment>
<dbReference type="GO" id="GO:0044281">
    <property type="term" value="P:small molecule metabolic process"/>
    <property type="evidence" value="ECO:0007669"/>
    <property type="project" value="UniProtKB-ARBA"/>
</dbReference>
<dbReference type="InterPro" id="IPR036663">
    <property type="entry name" value="Fumarylacetoacetase_C_sf"/>
</dbReference>
<dbReference type="Pfam" id="PF01557">
    <property type="entry name" value="FAA_hydrolase"/>
    <property type="match status" value="1"/>
</dbReference>
<dbReference type="Proteomes" id="UP000295023">
    <property type="component" value="Unassembled WGS sequence"/>
</dbReference>
<gene>
    <name evidence="4" type="ORF">EXY23_14745</name>
</gene>
<evidence type="ECO:0000256" key="1">
    <source>
        <dbReference type="ARBA" id="ARBA00010211"/>
    </source>
</evidence>
<dbReference type="PANTHER" id="PTHR42796:SF7">
    <property type="entry name" value="2-DEHYDRO-3-DEOXY-D-ARABINONATE DEHYDRATASE"/>
    <property type="match status" value="1"/>
</dbReference>
<accession>A0A4R4DIV0</accession>
<dbReference type="AlphaFoldDB" id="A0A4R4DIV0"/>
<dbReference type="GO" id="GO:0046872">
    <property type="term" value="F:metal ion binding"/>
    <property type="evidence" value="ECO:0007669"/>
    <property type="project" value="UniProtKB-KW"/>
</dbReference>
<name>A0A4R4DIV0_9PROT</name>
<dbReference type="InterPro" id="IPR011234">
    <property type="entry name" value="Fumarylacetoacetase-like_C"/>
</dbReference>
<dbReference type="PANTHER" id="PTHR42796">
    <property type="entry name" value="FUMARYLACETOACETATE HYDROLASE DOMAIN-CONTAINING PROTEIN 2A-RELATED"/>
    <property type="match status" value="1"/>
</dbReference>
<evidence type="ECO:0000256" key="2">
    <source>
        <dbReference type="ARBA" id="ARBA00022723"/>
    </source>
</evidence>
<reference evidence="4 5" key="1">
    <citation type="submission" date="2019-03" db="EMBL/GenBank/DDBJ databases">
        <title>Paracraurococcus aquatilis NE82 genome sequence.</title>
        <authorList>
            <person name="Zhao Y."/>
            <person name="Du Z."/>
        </authorList>
    </citation>
    <scope>NUCLEOTIDE SEQUENCE [LARGE SCALE GENOMIC DNA]</scope>
    <source>
        <strain evidence="4 5">NE82</strain>
    </source>
</reference>
<dbReference type="InterPro" id="IPR051121">
    <property type="entry name" value="FAH"/>
</dbReference>
<dbReference type="Gene3D" id="3.90.850.10">
    <property type="entry name" value="Fumarylacetoacetase-like, C-terminal domain"/>
    <property type="match status" value="1"/>
</dbReference>
<organism evidence="4 5">
    <name type="scientific">Roseicella aquatilis</name>
    <dbReference type="NCBI Taxonomy" id="2527868"/>
    <lineage>
        <taxon>Bacteria</taxon>
        <taxon>Pseudomonadati</taxon>
        <taxon>Pseudomonadota</taxon>
        <taxon>Alphaproteobacteria</taxon>
        <taxon>Acetobacterales</taxon>
        <taxon>Roseomonadaceae</taxon>
        <taxon>Roseicella</taxon>
    </lineage>
</organism>
<sequence>MPRLDGMALPEDWREACLAARVMTPEGPCAVAVLRGAAFDMTPAFGTVSAWLNEPDPVAAIRARGVPMPLDLPAALANSAHHRKDPAKPWLLPPVDLQAVKACGVTYVRSMLERVIEERCRGDASQAEAVRAEVRAIIGEDLSAVKPGSPEAMRLKAALVGKGWWSQYLEVGIGPDAEIFTKCQPMAAVGPGALIGVHPVSQWNNPEPEAVLAVNARGEILGAMLGNDVNLRDVEGRSALLLGRAKDNNASCALGPVLRLFDAGFALEDVRGAEITLAIEGADGFRLEEAGAVGAISRDPRDIVGQLIGPHHQYPDGAVLFLGTPFSPSKDRGAPGQGFTHRPGDVVRISAPRLGALVNEVARTDACPPWGFGAGALFANLAQRGLPRR</sequence>
<keyword evidence="4" id="KW-0378">Hydrolase</keyword>
<keyword evidence="5" id="KW-1185">Reference proteome</keyword>
<dbReference type="EMBL" id="SKBM01000013">
    <property type="protein sequence ID" value="TCZ59856.1"/>
    <property type="molecule type" value="Genomic_DNA"/>
</dbReference>
<feature type="domain" description="Fumarylacetoacetase-like C-terminal" evidence="3">
    <location>
        <begin position="214"/>
        <end position="361"/>
    </location>
</feature>